<sequence>MKRDWDVIRNLLISIETLTYSDSFDLDTHELDDPQEKIKLEMADLLLAKGFFTGERVPYLDGGLGLYNLKLTWDGHELLDTLRDQNVWNRIKEISKEKGVDLTFESIKVMLSLALSSLLV</sequence>
<proteinExistence type="predicted"/>
<reference evidence="1 2" key="1">
    <citation type="submission" date="2019-09" db="EMBL/GenBank/DDBJ databases">
        <title>Draft genome sequence of Acinetobacter tandoii W4-4-4 isolated from environmental water sample.</title>
        <authorList>
            <person name="Wee S.K."/>
            <person name="Yan B."/>
            <person name="Mustaffa S.B."/>
            <person name="Yap E.P.H."/>
        </authorList>
    </citation>
    <scope>NUCLEOTIDE SEQUENCE [LARGE SCALE GENOMIC DNA]</scope>
    <source>
        <strain evidence="1 2">W4-4-4</strain>
    </source>
</reference>
<name>A0A5N4WI49_9GAMM</name>
<dbReference type="Pfam" id="PF10711">
    <property type="entry name" value="DUF2513"/>
    <property type="match status" value="1"/>
</dbReference>
<dbReference type="EMBL" id="VXLD01000006">
    <property type="protein sequence ID" value="KAB1854585.1"/>
    <property type="molecule type" value="Genomic_DNA"/>
</dbReference>
<protein>
    <submittedName>
        <fullName evidence="1">DUF2513 domain-containing protein</fullName>
    </submittedName>
</protein>
<gene>
    <name evidence="1" type="ORF">F4W09_10860</name>
</gene>
<comment type="caution">
    <text evidence="1">The sequence shown here is derived from an EMBL/GenBank/DDBJ whole genome shotgun (WGS) entry which is preliminary data.</text>
</comment>
<dbReference type="AlphaFoldDB" id="A0A5N4WI49"/>
<evidence type="ECO:0000313" key="2">
    <source>
        <dbReference type="Proteomes" id="UP000325788"/>
    </source>
</evidence>
<evidence type="ECO:0000313" key="1">
    <source>
        <dbReference type="EMBL" id="KAB1854585.1"/>
    </source>
</evidence>
<dbReference type="RefSeq" id="WP_151504816.1">
    <property type="nucleotide sequence ID" value="NZ_VXLD01000006.1"/>
</dbReference>
<dbReference type="Proteomes" id="UP000325788">
    <property type="component" value="Unassembled WGS sequence"/>
</dbReference>
<dbReference type="InterPro" id="IPR019650">
    <property type="entry name" value="DUF2513"/>
</dbReference>
<accession>A0A5N4WI49</accession>
<organism evidence="1 2">
    <name type="scientific">Acinetobacter tandoii</name>
    <dbReference type="NCBI Taxonomy" id="202954"/>
    <lineage>
        <taxon>Bacteria</taxon>
        <taxon>Pseudomonadati</taxon>
        <taxon>Pseudomonadota</taxon>
        <taxon>Gammaproteobacteria</taxon>
        <taxon>Moraxellales</taxon>
        <taxon>Moraxellaceae</taxon>
        <taxon>Acinetobacter</taxon>
    </lineage>
</organism>